<gene>
    <name evidence="2" type="ORF">Syun_022969</name>
</gene>
<dbReference type="AlphaFoldDB" id="A0AAP0FL01"/>
<keyword evidence="1" id="KW-0812">Transmembrane</keyword>
<sequence>MSFPQRRLQLLLLVGPFCICSYVLFMFKISKWVERILGHLSCHFPHFYHSVCMRSSLQGFYI</sequence>
<dbReference type="Proteomes" id="UP001420932">
    <property type="component" value="Unassembled WGS sequence"/>
</dbReference>
<reference evidence="2 3" key="1">
    <citation type="submission" date="2024-01" db="EMBL/GenBank/DDBJ databases">
        <title>Genome assemblies of Stephania.</title>
        <authorList>
            <person name="Yang L."/>
        </authorList>
    </citation>
    <scope>NUCLEOTIDE SEQUENCE [LARGE SCALE GENOMIC DNA]</scope>
    <source>
        <strain evidence="2">YNDBR</strain>
        <tissue evidence="2">Leaf</tissue>
    </source>
</reference>
<dbReference type="EMBL" id="JBBNAF010000010">
    <property type="protein sequence ID" value="KAK9106958.1"/>
    <property type="molecule type" value="Genomic_DNA"/>
</dbReference>
<keyword evidence="1" id="KW-1133">Transmembrane helix</keyword>
<keyword evidence="1" id="KW-0472">Membrane</keyword>
<evidence type="ECO:0000313" key="3">
    <source>
        <dbReference type="Proteomes" id="UP001420932"/>
    </source>
</evidence>
<feature type="transmembrane region" description="Helical" evidence="1">
    <location>
        <begin position="6"/>
        <end position="27"/>
    </location>
</feature>
<protein>
    <submittedName>
        <fullName evidence="2">Uncharacterized protein</fullName>
    </submittedName>
</protein>
<evidence type="ECO:0000313" key="2">
    <source>
        <dbReference type="EMBL" id="KAK9106958.1"/>
    </source>
</evidence>
<accession>A0AAP0FL01</accession>
<name>A0AAP0FL01_9MAGN</name>
<evidence type="ECO:0000256" key="1">
    <source>
        <dbReference type="SAM" id="Phobius"/>
    </source>
</evidence>
<proteinExistence type="predicted"/>
<keyword evidence="3" id="KW-1185">Reference proteome</keyword>
<organism evidence="2 3">
    <name type="scientific">Stephania yunnanensis</name>
    <dbReference type="NCBI Taxonomy" id="152371"/>
    <lineage>
        <taxon>Eukaryota</taxon>
        <taxon>Viridiplantae</taxon>
        <taxon>Streptophyta</taxon>
        <taxon>Embryophyta</taxon>
        <taxon>Tracheophyta</taxon>
        <taxon>Spermatophyta</taxon>
        <taxon>Magnoliopsida</taxon>
        <taxon>Ranunculales</taxon>
        <taxon>Menispermaceae</taxon>
        <taxon>Menispermoideae</taxon>
        <taxon>Cissampelideae</taxon>
        <taxon>Stephania</taxon>
    </lineage>
</organism>
<comment type="caution">
    <text evidence="2">The sequence shown here is derived from an EMBL/GenBank/DDBJ whole genome shotgun (WGS) entry which is preliminary data.</text>
</comment>